<evidence type="ECO:0000256" key="3">
    <source>
        <dbReference type="ARBA" id="ARBA00017941"/>
    </source>
</evidence>
<keyword evidence="10" id="KW-0969">Cilium</keyword>
<dbReference type="InterPro" id="IPR006299">
    <property type="entry name" value="FlgC"/>
</dbReference>
<dbReference type="InterPro" id="IPR001444">
    <property type="entry name" value="Flag_bb_rod_N"/>
</dbReference>
<feature type="domain" description="Flagellar basal body rod protein N-terminal" evidence="7">
    <location>
        <begin position="10"/>
        <end position="34"/>
    </location>
</feature>
<evidence type="ECO:0000256" key="2">
    <source>
        <dbReference type="ARBA" id="ARBA00009677"/>
    </source>
</evidence>
<comment type="similarity">
    <text evidence="2">Belongs to the flagella basal body rod proteins family.</text>
</comment>
<dbReference type="PANTHER" id="PTHR30435">
    <property type="entry name" value="FLAGELLAR PROTEIN"/>
    <property type="match status" value="1"/>
</dbReference>
<evidence type="ECO:0000259" key="8">
    <source>
        <dbReference type="Pfam" id="PF06429"/>
    </source>
</evidence>
<comment type="subunit">
    <text evidence="5 6">The basal body constitutes a major portion of the flagellar organelle and consists of four rings (L,P,S, and M) mounted on a central rod. The rod consists of about 26 subunits of FlgG in the distal portion, and FlgB, FlgC and FlgF are thought to build up the proximal portion of the rod with about 6 subunits each.</text>
</comment>
<comment type="subcellular location">
    <subcellularLocation>
        <location evidence="1 6">Bacterial flagellum basal body</location>
    </subcellularLocation>
</comment>
<evidence type="ECO:0000256" key="1">
    <source>
        <dbReference type="ARBA" id="ARBA00004117"/>
    </source>
</evidence>
<reference evidence="10 11" key="1">
    <citation type="submission" date="2018-01" db="EMBL/GenBank/DDBJ databases">
        <title>The draft genome sequence of Cohaesibacter sp. H1304.</title>
        <authorList>
            <person name="Wang N.-N."/>
            <person name="Du Z.-J."/>
        </authorList>
    </citation>
    <scope>NUCLEOTIDE SEQUENCE [LARGE SCALE GENOMIC DNA]</scope>
    <source>
        <strain evidence="10 11">H1304</strain>
    </source>
</reference>
<evidence type="ECO:0000256" key="6">
    <source>
        <dbReference type="RuleBase" id="RU362062"/>
    </source>
</evidence>
<dbReference type="GO" id="GO:0071978">
    <property type="term" value="P:bacterial-type flagellum-dependent swarming motility"/>
    <property type="evidence" value="ECO:0007669"/>
    <property type="project" value="TreeGrafter"/>
</dbReference>
<evidence type="ECO:0000256" key="5">
    <source>
        <dbReference type="ARBA" id="ARBA00025933"/>
    </source>
</evidence>
<evidence type="ECO:0000313" key="9">
    <source>
        <dbReference type="EMBL" id="PLW75570.1"/>
    </source>
</evidence>
<keyword evidence="10" id="KW-0282">Flagellum</keyword>
<evidence type="ECO:0000313" key="10">
    <source>
        <dbReference type="EMBL" id="PLW79255.1"/>
    </source>
</evidence>
<proteinExistence type="inferred from homology"/>
<dbReference type="NCBIfam" id="TIGR01395">
    <property type="entry name" value="FlgC"/>
    <property type="match status" value="1"/>
</dbReference>
<gene>
    <name evidence="10" type="ORF">C0081_01275</name>
    <name evidence="9" type="ORF">C0081_19315</name>
</gene>
<dbReference type="GO" id="GO:0030694">
    <property type="term" value="C:bacterial-type flagellum basal body, rod"/>
    <property type="evidence" value="ECO:0007669"/>
    <property type="project" value="UniProtKB-UniRule"/>
</dbReference>
<keyword evidence="10" id="KW-0966">Cell projection</keyword>
<dbReference type="EMBL" id="PKUQ01000050">
    <property type="protein sequence ID" value="PLW75570.1"/>
    <property type="molecule type" value="Genomic_DNA"/>
</dbReference>
<dbReference type="PANTHER" id="PTHR30435:SF2">
    <property type="entry name" value="FLAGELLAR BASAL-BODY ROD PROTEIN FLGC"/>
    <property type="match status" value="1"/>
</dbReference>
<protein>
    <recommendedName>
        <fullName evidence="3 6">Flagellar basal-body rod protein FlgC</fullName>
    </recommendedName>
</protein>
<dbReference type="InterPro" id="IPR010930">
    <property type="entry name" value="Flg_bb/hook_C_dom"/>
</dbReference>
<evidence type="ECO:0000259" key="7">
    <source>
        <dbReference type="Pfam" id="PF00460"/>
    </source>
</evidence>
<sequence length="139" mass="15204">MIDPLSATFQISANGMSAQSQRLRVISENLANAHSTGETAGSDPYQRKTVTFKSEMDRALGADLVSIKDVGFDKAPFQVEYQPGHPAADANGMVKLPNVNAMIELSDMREANRSYEANLKVISQTRSMVLRTIDLLRSS</sequence>
<dbReference type="Proteomes" id="UP000234881">
    <property type="component" value="Unassembled WGS sequence"/>
</dbReference>
<evidence type="ECO:0000256" key="4">
    <source>
        <dbReference type="ARBA" id="ARBA00023143"/>
    </source>
</evidence>
<name>A0A2N5XXT1_9HYPH</name>
<dbReference type="Pfam" id="PF00460">
    <property type="entry name" value="Flg_bb_rod"/>
    <property type="match status" value="1"/>
</dbReference>
<dbReference type="OrthoDB" id="9813951at2"/>
<dbReference type="AlphaFoldDB" id="A0A2N5XXT1"/>
<dbReference type="RefSeq" id="WP_101532338.1">
    <property type="nucleotide sequence ID" value="NZ_JBFHIU010000083.1"/>
</dbReference>
<accession>A0A2N5XXT1</accession>
<keyword evidence="4 6" id="KW-0975">Bacterial flagellum</keyword>
<organism evidence="10 11">
    <name type="scientific">Cohaesibacter celericrescens</name>
    <dbReference type="NCBI Taxonomy" id="2067669"/>
    <lineage>
        <taxon>Bacteria</taxon>
        <taxon>Pseudomonadati</taxon>
        <taxon>Pseudomonadota</taxon>
        <taxon>Alphaproteobacteria</taxon>
        <taxon>Hyphomicrobiales</taxon>
        <taxon>Cohaesibacteraceae</taxon>
    </lineage>
</organism>
<dbReference type="Pfam" id="PF06429">
    <property type="entry name" value="Flg_bbr_C"/>
    <property type="match status" value="1"/>
</dbReference>
<evidence type="ECO:0000313" key="11">
    <source>
        <dbReference type="Proteomes" id="UP000234881"/>
    </source>
</evidence>
<feature type="domain" description="Flagellar basal-body/hook protein C-terminal" evidence="8">
    <location>
        <begin position="91"/>
        <end position="134"/>
    </location>
</feature>
<dbReference type="EMBL" id="PKUQ01000001">
    <property type="protein sequence ID" value="PLW79255.1"/>
    <property type="molecule type" value="Genomic_DNA"/>
</dbReference>
<keyword evidence="11" id="KW-1185">Reference proteome</keyword>
<comment type="caution">
    <text evidence="10">The sequence shown here is derived from an EMBL/GenBank/DDBJ whole genome shotgun (WGS) entry which is preliminary data.</text>
</comment>